<keyword evidence="2" id="KW-1185">Reference proteome</keyword>
<dbReference type="InterPro" id="IPR053273">
    <property type="entry name" value="CST_Regulator"/>
</dbReference>
<reference evidence="1 2" key="1">
    <citation type="journal article" date="2023" name="Plants (Basel)">
        <title>Bridging the Gap: Combining Genomics and Transcriptomics Approaches to Understand Stylosanthes scabra, an Orphan Legume from the Brazilian Caatinga.</title>
        <authorList>
            <person name="Ferreira-Neto J.R.C."/>
            <person name="da Silva M.D."/>
            <person name="Binneck E."/>
            <person name="de Melo N.F."/>
            <person name="da Silva R.H."/>
            <person name="de Melo A.L.T.M."/>
            <person name="Pandolfi V."/>
            <person name="Bustamante F.O."/>
            <person name="Brasileiro-Vidal A.C."/>
            <person name="Benko-Iseppon A.M."/>
        </authorList>
    </citation>
    <scope>NUCLEOTIDE SEQUENCE [LARGE SCALE GENOMIC DNA]</scope>
    <source>
        <tissue evidence="1">Leaves</tissue>
    </source>
</reference>
<evidence type="ECO:0000313" key="2">
    <source>
        <dbReference type="Proteomes" id="UP001341840"/>
    </source>
</evidence>
<proteinExistence type="predicted"/>
<protein>
    <submittedName>
        <fullName evidence="1">Uncharacterized protein</fullName>
    </submittedName>
</protein>
<gene>
    <name evidence="1" type="ORF">PIB30_029816</name>
</gene>
<dbReference type="PANTHER" id="PTHR34659:SF1">
    <property type="entry name" value="PROTEIN EGT2"/>
    <property type="match status" value="1"/>
</dbReference>
<comment type="caution">
    <text evidence="1">The sequence shown here is derived from an EMBL/GenBank/DDBJ whole genome shotgun (WGS) entry which is preliminary data.</text>
</comment>
<dbReference type="PANTHER" id="PTHR34659">
    <property type="entry name" value="BNAA05G11610D PROTEIN"/>
    <property type="match status" value="1"/>
</dbReference>
<accession>A0ABU6VDH8</accession>
<name>A0ABU6VDH8_9FABA</name>
<organism evidence="1 2">
    <name type="scientific">Stylosanthes scabra</name>
    <dbReference type="NCBI Taxonomy" id="79078"/>
    <lineage>
        <taxon>Eukaryota</taxon>
        <taxon>Viridiplantae</taxon>
        <taxon>Streptophyta</taxon>
        <taxon>Embryophyta</taxon>
        <taxon>Tracheophyta</taxon>
        <taxon>Spermatophyta</taxon>
        <taxon>Magnoliopsida</taxon>
        <taxon>eudicotyledons</taxon>
        <taxon>Gunneridae</taxon>
        <taxon>Pentapetalae</taxon>
        <taxon>rosids</taxon>
        <taxon>fabids</taxon>
        <taxon>Fabales</taxon>
        <taxon>Fabaceae</taxon>
        <taxon>Papilionoideae</taxon>
        <taxon>50 kb inversion clade</taxon>
        <taxon>dalbergioids sensu lato</taxon>
        <taxon>Dalbergieae</taxon>
        <taxon>Pterocarpus clade</taxon>
        <taxon>Stylosanthes</taxon>
    </lineage>
</organism>
<sequence>MDLKKVKGINWMGNIYNKFEAVCNGVDDIVGQDAVKYLENRVQNVGDSVKRFYSDVVQDLLPLPALVNEKYEAKPFPLENNISCSVKGVVDIKDDDDNNENKNIYNIGNDEKPINNFMESLQEYNAIDHDEDNQALASTVYGLNFENNSDFLEVEESNLTEEVDDDDDQCGENGGAKQENLHTITEILTVDAVPQPMNLIFKQEEPCPFSICIESCSGSTNSRCGVSFGEKDKLDVNVELGQSTCSIAENSTMDSFASQVSNFKSLGEKEFPEEASLFNELSDVVNLDTCRVQTEVCSTASAMSGEKLSIETEPICAKSSLVSESCSMVPICCEPSPSVAGLIQESQDRLVSFFHSQTTEPKDKSLVNDMESSLEDIQLNMDTKLGESCVFVDDIELYAVSSRMQKLRSYKKGIQDAFASKKRLAKEYEQLAIWYGDTDMEPSPGLSRNLLPFGSRTYVSSQNSQAQHACESDWELL</sequence>
<dbReference type="Proteomes" id="UP001341840">
    <property type="component" value="Unassembled WGS sequence"/>
</dbReference>
<dbReference type="EMBL" id="JASCZI010151157">
    <property type="protein sequence ID" value="MED6170321.1"/>
    <property type="molecule type" value="Genomic_DNA"/>
</dbReference>
<evidence type="ECO:0000313" key="1">
    <source>
        <dbReference type="EMBL" id="MED6170321.1"/>
    </source>
</evidence>